<dbReference type="Pfam" id="PF01612">
    <property type="entry name" value="DNA_pol_A_exo1"/>
    <property type="match status" value="1"/>
</dbReference>
<dbReference type="Gramene" id="Mp3g07360.1">
    <property type="protein sequence ID" value="Mp3g07360.1.cds"/>
    <property type="gene ID" value="Mp3g07360"/>
</dbReference>
<dbReference type="PROSITE" id="PS50967">
    <property type="entry name" value="HRDC"/>
    <property type="match status" value="1"/>
</dbReference>
<accession>A0A2R6XQ15</accession>
<dbReference type="Proteomes" id="UP000244005">
    <property type="component" value="Unassembled WGS sequence"/>
</dbReference>
<dbReference type="OrthoDB" id="2250022at2759"/>
<gene>
    <name evidence="4" type="ORF">MARPO_0006s0210</name>
</gene>
<dbReference type="EMBL" id="KZ772678">
    <property type="protein sequence ID" value="PTQ48197.1"/>
    <property type="molecule type" value="Genomic_DNA"/>
</dbReference>
<dbReference type="Gene3D" id="1.10.150.80">
    <property type="entry name" value="HRDC domain"/>
    <property type="match status" value="1"/>
</dbReference>
<dbReference type="AlphaFoldDB" id="A0A2R6XQ15"/>
<dbReference type="InterPro" id="IPR036397">
    <property type="entry name" value="RNaseH_sf"/>
</dbReference>
<dbReference type="GO" id="GO:0071039">
    <property type="term" value="P:nuclear polyadenylation-dependent CUT catabolic process"/>
    <property type="evidence" value="ECO:0000318"/>
    <property type="project" value="GO_Central"/>
</dbReference>
<dbReference type="GO" id="GO:0003727">
    <property type="term" value="F:single-stranded RNA binding"/>
    <property type="evidence" value="ECO:0000318"/>
    <property type="project" value="GO_Central"/>
</dbReference>
<evidence type="ECO:0000256" key="2">
    <source>
        <dbReference type="SAM" id="Phobius"/>
    </source>
</evidence>
<dbReference type="InterPro" id="IPR002562">
    <property type="entry name" value="3'-5'_exonuclease_dom"/>
</dbReference>
<evidence type="ECO:0000259" key="3">
    <source>
        <dbReference type="PROSITE" id="PS50967"/>
    </source>
</evidence>
<dbReference type="GO" id="GO:0071051">
    <property type="term" value="P:poly(A)-dependent snoRNA 3'-end processing"/>
    <property type="evidence" value="ECO:0000318"/>
    <property type="project" value="GO_Central"/>
</dbReference>
<reference evidence="5" key="1">
    <citation type="journal article" date="2017" name="Cell">
        <title>Insights into land plant evolution garnered from the Marchantia polymorpha genome.</title>
        <authorList>
            <person name="Bowman J.L."/>
            <person name="Kohchi T."/>
            <person name="Yamato K.T."/>
            <person name="Jenkins J."/>
            <person name="Shu S."/>
            <person name="Ishizaki K."/>
            <person name="Yamaoka S."/>
            <person name="Nishihama R."/>
            <person name="Nakamura Y."/>
            <person name="Berger F."/>
            <person name="Adam C."/>
            <person name="Aki S.S."/>
            <person name="Althoff F."/>
            <person name="Araki T."/>
            <person name="Arteaga-Vazquez M.A."/>
            <person name="Balasubrmanian S."/>
            <person name="Barry K."/>
            <person name="Bauer D."/>
            <person name="Boehm C.R."/>
            <person name="Briginshaw L."/>
            <person name="Caballero-Perez J."/>
            <person name="Catarino B."/>
            <person name="Chen F."/>
            <person name="Chiyoda S."/>
            <person name="Chovatia M."/>
            <person name="Davies K.M."/>
            <person name="Delmans M."/>
            <person name="Demura T."/>
            <person name="Dierschke T."/>
            <person name="Dolan L."/>
            <person name="Dorantes-Acosta A.E."/>
            <person name="Eklund D.M."/>
            <person name="Florent S.N."/>
            <person name="Flores-Sandoval E."/>
            <person name="Fujiyama A."/>
            <person name="Fukuzawa H."/>
            <person name="Galik B."/>
            <person name="Grimanelli D."/>
            <person name="Grimwood J."/>
            <person name="Grossniklaus U."/>
            <person name="Hamada T."/>
            <person name="Haseloff J."/>
            <person name="Hetherington A.J."/>
            <person name="Higo A."/>
            <person name="Hirakawa Y."/>
            <person name="Hundley H.N."/>
            <person name="Ikeda Y."/>
            <person name="Inoue K."/>
            <person name="Inoue S.I."/>
            <person name="Ishida S."/>
            <person name="Jia Q."/>
            <person name="Kakita M."/>
            <person name="Kanazawa T."/>
            <person name="Kawai Y."/>
            <person name="Kawashima T."/>
            <person name="Kennedy M."/>
            <person name="Kinose K."/>
            <person name="Kinoshita T."/>
            <person name="Kohara Y."/>
            <person name="Koide E."/>
            <person name="Komatsu K."/>
            <person name="Kopischke S."/>
            <person name="Kubo M."/>
            <person name="Kyozuka J."/>
            <person name="Lagercrantz U."/>
            <person name="Lin S.S."/>
            <person name="Lindquist E."/>
            <person name="Lipzen A.M."/>
            <person name="Lu C.W."/>
            <person name="De Luna E."/>
            <person name="Martienssen R.A."/>
            <person name="Minamino N."/>
            <person name="Mizutani M."/>
            <person name="Mizutani M."/>
            <person name="Mochizuki N."/>
            <person name="Monte I."/>
            <person name="Mosher R."/>
            <person name="Nagasaki H."/>
            <person name="Nakagami H."/>
            <person name="Naramoto S."/>
            <person name="Nishitani K."/>
            <person name="Ohtani M."/>
            <person name="Okamoto T."/>
            <person name="Okumura M."/>
            <person name="Phillips J."/>
            <person name="Pollak B."/>
            <person name="Reinders A."/>
            <person name="Rovekamp M."/>
            <person name="Sano R."/>
            <person name="Sawa S."/>
            <person name="Schmid M.W."/>
            <person name="Shirakawa M."/>
            <person name="Solano R."/>
            <person name="Spunde A."/>
            <person name="Suetsugu N."/>
            <person name="Sugano S."/>
            <person name="Sugiyama A."/>
            <person name="Sun R."/>
            <person name="Suzuki Y."/>
            <person name="Takenaka M."/>
            <person name="Takezawa D."/>
            <person name="Tomogane H."/>
            <person name="Tsuzuki M."/>
            <person name="Ueda T."/>
            <person name="Umeda M."/>
            <person name="Ward J.M."/>
            <person name="Watanabe Y."/>
            <person name="Yazaki K."/>
            <person name="Yokoyama R."/>
            <person name="Yoshitake Y."/>
            <person name="Yotsui I."/>
            <person name="Zachgo S."/>
            <person name="Schmutz J."/>
        </authorList>
    </citation>
    <scope>NUCLEOTIDE SEQUENCE [LARGE SCALE GENOMIC DNA]</scope>
    <source>
        <strain evidence="5">Tak-1</strain>
    </source>
</reference>
<dbReference type="GO" id="GO:0005730">
    <property type="term" value="C:nucleolus"/>
    <property type="evidence" value="ECO:0000318"/>
    <property type="project" value="GO_Central"/>
</dbReference>
<proteinExistence type="predicted"/>
<dbReference type="GO" id="GO:0071040">
    <property type="term" value="P:nuclear polyadenylation-dependent antisense transcript catabolic process"/>
    <property type="evidence" value="ECO:0000318"/>
    <property type="project" value="GO_Central"/>
</dbReference>
<dbReference type="SUPFAM" id="SSF47819">
    <property type="entry name" value="HRDC-like"/>
    <property type="match status" value="1"/>
</dbReference>
<dbReference type="InterPro" id="IPR012337">
    <property type="entry name" value="RNaseH-like_sf"/>
</dbReference>
<dbReference type="SMART" id="SM00474">
    <property type="entry name" value="35EXOc"/>
    <property type="match status" value="1"/>
</dbReference>
<dbReference type="GO" id="GO:0071044">
    <property type="term" value="P:histone mRNA catabolic process"/>
    <property type="evidence" value="ECO:0000318"/>
    <property type="project" value="GO_Central"/>
</dbReference>
<keyword evidence="5" id="KW-1185">Reference proteome</keyword>
<feature type="region of interest" description="Disordered" evidence="1">
    <location>
        <begin position="807"/>
        <end position="862"/>
    </location>
</feature>
<dbReference type="PANTHER" id="PTHR12124:SF68">
    <property type="entry name" value="PROTEIN RRP6-LIKE 3"/>
    <property type="match status" value="1"/>
</dbReference>
<keyword evidence="2" id="KW-1133">Transmembrane helix</keyword>
<evidence type="ECO:0000313" key="5">
    <source>
        <dbReference type="Proteomes" id="UP000244005"/>
    </source>
</evidence>
<name>A0A2R6XQ15_MARPO</name>
<protein>
    <recommendedName>
        <fullName evidence="3">HRDC domain-containing protein</fullName>
    </recommendedName>
</protein>
<feature type="compositionally biased region" description="Basic and acidic residues" evidence="1">
    <location>
        <begin position="779"/>
        <end position="792"/>
    </location>
</feature>
<dbReference type="InterPro" id="IPR010997">
    <property type="entry name" value="HRDC-like_sf"/>
</dbReference>
<feature type="compositionally biased region" description="Polar residues" evidence="1">
    <location>
        <begin position="819"/>
        <end position="829"/>
    </location>
</feature>
<evidence type="ECO:0000313" key="4">
    <source>
        <dbReference type="EMBL" id="PTQ48197.1"/>
    </source>
</evidence>
<feature type="domain" description="HRDC" evidence="3">
    <location>
        <begin position="353"/>
        <end position="436"/>
    </location>
</feature>
<dbReference type="InterPro" id="IPR045092">
    <property type="entry name" value="Rrp6-like"/>
</dbReference>
<dbReference type="GO" id="GO:0000176">
    <property type="term" value="C:nuclear exosome (RNase complex)"/>
    <property type="evidence" value="ECO:0000318"/>
    <property type="project" value="GO_Central"/>
</dbReference>
<feature type="compositionally biased region" description="Basic residues" evidence="1">
    <location>
        <begin position="846"/>
        <end position="855"/>
    </location>
</feature>
<dbReference type="GO" id="GO:0000175">
    <property type="term" value="F:3'-5'-RNA exonuclease activity"/>
    <property type="evidence" value="ECO:0000318"/>
    <property type="project" value="GO_Central"/>
</dbReference>
<feature type="transmembrane region" description="Helical" evidence="2">
    <location>
        <begin position="6"/>
        <end position="25"/>
    </location>
</feature>
<evidence type="ECO:0000256" key="1">
    <source>
        <dbReference type="SAM" id="MobiDB-lite"/>
    </source>
</evidence>
<dbReference type="InterPro" id="IPR049559">
    <property type="entry name" value="Rrp6p-like_exo"/>
</dbReference>
<dbReference type="Gene3D" id="3.30.420.10">
    <property type="entry name" value="Ribonuclease H-like superfamily/Ribonuclease H"/>
    <property type="match status" value="1"/>
</dbReference>
<keyword evidence="2" id="KW-0812">Transmembrane</keyword>
<dbReference type="GO" id="GO:0000166">
    <property type="term" value="F:nucleotide binding"/>
    <property type="evidence" value="ECO:0007669"/>
    <property type="project" value="InterPro"/>
</dbReference>
<dbReference type="GO" id="GO:0071038">
    <property type="term" value="P:TRAMP-dependent tRNA surveillance pathway"/>
    <property type="evidence" value="ECO:0000318"/>
    <property type="project" value="GO_Central"/>
</dbReference>
<dbReference type="GO" id="GO:0071037">
    <property type="term" value="P:nuclear polyadenylation-dependent snRNA catabolic process"/>
    <property type="evidence" value="ECO:0000318"/>
    <property type="project" value="GO_Central"/>
</dbReference>
<dbReference type="GO" id="GO:0005737">
    <property type="term" value="C:cytoplasm"/>
    <property type="evidence" value="ECO:0007669"/>
    <property type="project" value="EnsemblPlants"/>
</dbReference>
<dbReference type="GO" id="GO:0071035">
    <property type="term" value="P:nuclear polyadenylation-dependent rRNA catabolic process"/>
    <property type="evidence" value="ECO:0000318"/>
    <property type="project" value="GO_Central"/>
</dbReference>
<organism evidence="4 5">
    <name type="scientific">Marchantia polymorpha</name>
    <name type="common">Common liverwort</name>
    <name type="synonym">Marchantia aquatica</name>
    <dbReference type="NCBI Taxonomy" id="3197"/>
    <lineage>
        <taxon>Eukaryota</taxon>
        <taxon>Viridiplantae</taxon>
        <taxon>Streptophyta</taxon>
        <taxon>Embryophyta</taxon>
        <taxon>Marchantiophyta</taxon>
        <taxon>Marchantiopsida</taxon>
        <taxon>Marchantiidae</taxon>
        <taxon>Marchantiales</taxon>
        <taxon>Marchantiaceae</taxon>
        <taxon>Marchantia</taxon>
    </lineage>
</organism>
<sequence>MVDQKVVAVSVVSGLAVISLGFLFWRQKRQKVRAAIDASSRPVADEQLDGKPQRRFRCVLADNSLSPFVHLRTEESGEESLHPYGQRIRALLEQPPPAFLLQESPEVPAGTDGPFEWVETTEQLEALAHILSNETEFAVDTEQHSFHSFHGFTALVQISTRQTDYLVDTLALHDDMSILRDVFSNPAICKVFHGADSDILWLQRDFHMYVVNMFDTAKACIVLDKPQRSLAYLLKTYCGVITNKAYQRADWRIRPLTEDMVEYARTDAHYLLYIAQQLSLELSQQSSGAMKDFSTELGIPLQGDLLELTWCRSNLNCLQLFEKEIVCDPATTASTMISRFRFLHEYPLPSQVNPDLVEKVIRLCEWRKNVARAEDESLRSVLSDTALIALACSCPQTPELIFTTVAAADASPPPSDALISPIIPTIDSPSPVLEQYIDELCDVIQDLNSSCSELSPSQAPGRLSPKSYLSVLYDKLCSPLNFFSASVSGNDSKDMNGLWKLKTPRQSKGRNTERSRMQFVKKFSCKAPVYHNCRIYADDGRLLCFCDRRKLDWYVRRGLAEFIQEDPPAVKLLFEPKGRPDDEGNDFYVQSKSNRCVGCGESSHYLRYRIIPSCYRQYFPEHLKSHRSHDIVLLCVDCHEAAHKAAENHKRRIAEQFGVPLFAKVMDGDGGENEAVVPEPESGKGVSPLRLKNASMALLLHGSKIPTQRREELEEVVKAFYGRKNISQQDLRAALLVSMGPHERHRLSKKRLCRESPANKATDEEATHLSDAETLSGNQREHSSALTVKDENVQSEAETCRSLIVDTQDDAASEHPESRQTASTSNYLETDNDNERIFIESLPSRRQSHRHRSRKNGSLLGHGAHGRRVVEALMAQDGDEGIRVFCQQWRAVFVEALKPAFLPPGWDIAHSGRREFGDYSVYKPSDDTTQQTS</sequence>
<feature type="region of interest" description="Disordered" evidence="1">
    <location>
        <begin position="747"/>
        <end position="794"/>
    </location>
</feature>
<dbReference type="InterPro" id="IPR044876">
    <property type="entry name" value="HRDC_dom_sf"/>
</dbReference>
<dbReference type="CDD" id="cd06147">
    <property type="entry name" value="Rrp6p_like_exo"/>
    <property type="match status" value="1"/>
</dbReference>
<dbReference type="GO" id="GO:0000467">
    <property type="term" value="P:exonucleolytic trimming to generate mature 3'-end of 5.8S rRNA from tricistronic rRNA transcript (SSU-rRNA, 5.8S rRNA, LSU-rRNA)"/>
    <property type="evidence" value="ECO:0000318"/>
    <property type="project" value="GO_Central"/>
</dbReference>
<dbReference type="PANTHER" id="PTHR12124">
    <property type="entry name" value="POLYMYOSITIS/SCLERODERMA AUTOANTIGEN-RELATED"/>
    <property type="match status" value="1"/>
</dbReference>
<dbReference type="SUPFAM" id="SSF53098">
    <property type="entry name" value="Ribonuclease H-like"/>
    <property type="match status" value="1"/>
</dbReference>
<keyword evidence="2" id="KW-0472">Membrane</keyword>
<dbReference type="InterPro" id="IPR002121">
    <property type="entry name" value="HRDC_dom"/>
</dbReference>
<dbReference type="Pfam" id="PF00570">
    <property type="entry name" value="HRDC"/>
    <property type="match status" value="1"/>
</dbReference>
<feature type="compositionally biased region" description="Basic and acidic residues" evidence="1">
    <location>
        <begin position="761"/>
        <end position="771"/>
    </location>
</feature>
<dbReference type="GO" id="GO:0071036">
    <property type="term" value="P:nuclear polyadenylation-dependent snoRNA catabolic process"/>
    <property type="evidence" value="ECO:0000318"/>
    <property type="project" value="GO_Central"/>
</dbReference>